<accession>A0ABM1F5Z9</accession>
<evidence type="ECO:0000256" key="1">
    <source>
        <dbReference type="SAM" id="MobiDB-lite"/>
    </source>
</evidence>
<name>A0ABM1F5Z9_PRICU</name>
<evidence type="ECO:0000313" key="2">
    <source>
        <dbReference type="Proteomes" id="UP000695022"/>
    </source>
</evidence>
<protein>
    <submittedName>
        <fullName evidence="3">Uncharacterized protein LOC106819798</fullName>
    </submittedName>
</protein>
<gene>
    <name evidence="3" type="primary">LOC106819798</name>
</gene>
<proteinExistence type="predicted"/>
<dbReference type="InterPro" id="IPR001611">
    <property type="entry name" value="Leu-rich_rpt"/>
</dbReference>
<feature type="compositionally biased region" description="Basic residues" evidence="1">
    <location>
        <begin position="221"/>
        <end position="230"/>
    </location>
</feature>
<dbReference type="Gene3D" id="3.80.10.10">
    <property type="entry name" value="Ribonuclease Inhibitor"/>
    <property type="match status" value="1"/>
</dbReference>
<evidence type="ECO:0000313" key="3">
    <source>
        <dbReference type="RefSeq" id="XP_014679870.1"/>
    </source>
</evidence>
<feature type="region of interest" description="Disordered" evidence="1">
    <location>
        <begin position="221"/>
        <end position="259"/>
    </location>
</feature>
<dbReference type="InterPro" id="IPR032675">
    <property type="entry name" value="LRR_dom_sf"/>
</dbReference>
<reference evidence="3" key="1">
    <citation type="submission" date="2025-08" db="UniProtKB">
        <authorList>
            <consortium name="RefSeq"/>
        </authorList>
    </citation>
    <scope>IDENTIFICATION</scope>
</reference>
<dbReference type="PROSITE" id="PS51450">
    <property type="entry name" value="LRR"/>
    <property type="match status" value="1"/>
</dbReference>
<dbReference type="GeneID" id="106819798"/>
<organism evidence="2 3">
    <name type="scientific">Priapulus caudatus</name>
    <name type="common">Priapulid worm</name>
    <dbReference type="NCBI Taxonomy" id="37621"/>
    <lineage>
        <taxon>Eukaryota</taxon>
        <taxon>Metazoa</taxon>
        <taxon>Ecdysozoa</taxon>
        <taxon>Scalidophora</taxon>
        <taxon>Priapulida</taxon>
        <taxon>Priapulimorpha</taxon>
        <taxon>Priapulimorphida</taxon>
        <taxon>Priapulidae</taxon>
        <taxon>Priapulus</taxon>
    </lineage>
</organism>
<dbReference type="SUPFAM" id="SSF52058">
    <property type="entry name" value="L domain-like"/>
    <property type="match status" value="1"/>
</dbReference>
<sequence>MSDAKSALHKKQWQVCHSEDLEWVVHSVLKCSGLHVWVVPIDLQKHDVLETKIMGHLHSGNGDGSANSPLRCLRRRSDGCFDLTWLDLSNNAIRHIHGQTLNRMAETLDGFSILGETTTSYLGCAHRDAKGSPGLPTPALLSNLHHLKDLNLANAFTEKLEADRYITHLHEIFFYSNFSKLEFLDLTGNELSVVNPCANHHARAARPRTCCCCRDAERQHRLPHRQRPSRASRAPGVPAGSSSSQLPASGTGGDQPRFA</sequence>
<dbReference type="Proteomes" id="UP000695022">
    <property type="component" value="Unplaced"/>
</dbReference>
<dbReference type="RefSeq" id="XP_014679870.1">
    <property type="nucleotide sequence ID" value="XM_014824384.1"/>
</dbReference>
<keyword evidence="2" id="KW-1185">Reference proteome</keyword>